<evidence type="ECO:0000313" key="1">
    <source>
        <dbReference type="EMBL" id="GMS92395.1"/>
    </source>
</evidence>
<evidence type="ECO:0000313" key="2">
    <source>
        <dbReference type="Proteomes" id="UP001432027"/>
    </source>
</evidence>
<accession>A0AAV5TB59</accession>
<feature type="non-terminal residue" evidence="1">
    <location>
        <position position="118"/>
    </location>
</feature>
<organism evidence="1 2">
    <name type="scientific">Pristionchus entomophagus</name>
    <dbReference type="NCBI Taxonomy" id="358040"/>
    <lineage>
        <taxon>Eukaryota</taxon>
        <taxon>Metazoa</taxon>
        <taxon>Ecdysozoa</taxon>
        <taxon>Nematoda</taxon>
        <taxon>Chromadorea</taxon>
        <taxon>Rhabditida</taxon>
        <taxon>Rhabditina</taxon>
        <taxon>Diplogasteromorpha</taxon>
        <taxon>Diplogasteroidea</taxon>
        <taxon>Neodiplogasteridae</taxon>
        <taxon>Pristionchus</taxon>
    </lineage>
</organism>
<name>A0AAV5TB59_9BILA</name>
<keyword evidence="2" id="KW-1185">Reference proteome</keyword>
<proteinExistence type="predicted"/>
<dbReference type="EMBL" id="BTSX01000004">
    <property type="protein sequence ID" value="GMS92395.1"/>
    <property type="molecule type" value="Genomic_DNA"/>
</dbReference>
<protein>
    <submittedName>
        <fullName evidence="1">Uncharacterized protein</fullName>
    </submittedName>
</protein>
<reference evidence="1" key="1">
    <citation type="submission" date="2023-10" db="EMBL/GenBank/DDBJ databases">
        <title>Genome assembly of Pristionchus species.</title>
        <authorList>
            <person name="Yoshida K."/>
            <person name="Sommer R.J."/>
        </authorList>
    </citation>
    <scope>NUCLEOTIDE SEQUENCE</scope>
    <source>
        <strain evidence="1">RS0144</strain>
    </source>
</reference>
<comment type="caution">
    <text evidence="1">The sequence shown here is derived from an EMBL/GenBank/DDBJ whole genome shotgun (WGS) entry which is preliminary data.</text>
</comment>
<feature type="non-terminal residue" evidence="1">
    <location>
        <position position="1"/>
    </location>
</feature>
<gene>
    <name evidence="1" type="ORF">PENTCL1PPCAC_14570</name>
</gene>
<sequence>PLIKDSTDFAKSTASQLNDFDEWRKQSTKQQKDLKRAVDALHEKIPDREDFTYSYLSKSTVDSIDVGRLNAQRLATRLQKAVYKANSSEMKKKVDDRADQGAVKWIFDVSITILDIKK</sequence>
<dbReference type="AlphaFoldDB" id="A0AAV5TB59"/>
<dbReference type="Proteomes" id="UP001432027">
    <property type="component" value="Unassembled WGS sequence"/>
</dbReference>